<protein>
    <recommendedName>
        <fullName evidence="4">DUF305 domain-containing protein</fullName>
    </recommendedName>
</protein>
<evidence type="ECO:0008006" key="4">
    <source>
        <dbReference type="Google" id="ProtNLM"/>
    </source>
</evidence>
<name>A0ABQ4IX60_9ACTN</name>
<feature type="region of interest" description="Disordered" evidence="1">
    <location>
        <begin position="1"/>
        <end position="20"/>
    </location>
</feature>
<evidence type="ECO:0000256" key="1">
    <source>
        <dbReference type="SAM" id="MobiDB-lite"/>
    </source>
</evidence>
<accession>A0ABQ4IX60</accession>
<reference evidence="2 3" key="1">
    <citation type="submission" date="2021-01" db="EMBL/GenBank/DDBJ databases">
        <title>Whole genome shotgun sequence of Verrucosispora lutea NBRC 106530.</title>
        <authorList>
            <person name="Komaki H."/>
            <person name="Tamura T."/>
        </authorList>
    </citation>
    <scope>NUCLEOTIDE SEQUENCE [LARGE SCALE GENOMIC DNA]</scope>
    <source>
        <strain evidence="2 3">NBRC 106530</strain>
    </source>
</reference>
<gene>
    <name evidence="2" type="ORF">Vlu01_31380</name>
</gene>
<evidence type="ECO:0000313" key="3">
    <source>
        <dbReference type="Proteomes" id="UP000643165"/>
    </source>
</evidence>
<dbReference type="EMBL" id="BOPB01000014">
    <property type="protein sequence ID" value="GIJ22514.1"/>
    <property type="molecule type" value="Genomic_DNA"/>
</dbReference>
<comment type="caution">
    <text evidence="2">The sequence shown here is derived from an EMBL/GenBank/DDBJ whole genome shotgun (WGS) entry which is preliminary data.</text>
</comment>
<organism evidence="2 3">
    <name type="scientific">Micromonospora lutea</name>
    <dbReference type="NCBI Taxonomy" id="419825"/>
    <lineage>
        <taxon>Bacteria</taxon>
        <taxon>Bacillati</taxon>
        <taxon>Actinomycetota</taxon>
        <taxon>Actinomycetes</taxon>
        <taxon>Micromonosporales</taxon>
        <taxon>Micromonosporaceae</taxon>
        <taxon>Micromonospora</taxon>
    </lineage>
</organism>
<proteinExistence type="predicted"/>
<dbReference type="Proteomes" id="UP000643165">
    <property type="component" value="Unassembled WGS sequence"/>
</dbReference>
<keyword evidence="3" id="KW-1185">Reference proteome</keyword>
<dbReference type="RefSeq" id="WP_203999676.1">
    <property type="nucleotide sequence ID" value="NZ_BOPB01000014.1"/>
</dbReference>
<sequence length="179" mass="18628">MASRSRRTARGSDSEPSPRQRKIAGIAAVGVTLGVAFAVSTGTSSASENCDGLNAAVGNNLAFIADQLIFPDELSEARIANRQAVIDQLEQRRAAAGCTGEVEVPDADPNAALNGGAAENCDGLDTAVRNNLTFIAGQRRHPDALSEARIDNREAVIDLLEQRRTLAGCTGEVTLTPGG</sequence>
<evidence type="ECO:0000313" key="2">
    <source>
        <dbReference type="EMBL" id="GIJ22514.1"/>
    </source>
</evidence>